<dbReference type="GO" id="GO:0030424">
    <property type="term" value="C:axon"/>
    <property type="evidence" value="ECO:0007669"/>
    <property type="project" value="TreeGrafter"/>
</dbReference>
<dbReference type="AlphaFoldDB" id="A0A3Q3EWK2"/>
<keyword evidence="4" id="KW-0472">Membrane</keyword>
<evidence type="ECO:0000259" key="5">
    <source>
        <dbReference type="Pfam" id="PF00918"/>
    </source>
</evidence>
<dbReference type="InterPro" id="IPR015499">
    <property type="entry name" value="CCK-like"/>
</dbReference>
<evidence type="ECO:0000256" key="2">
    <source>
        <dbReference type="ARBA" id="ARBA00022815"/>
    </source>
</evidence>
<name>A0A3Q3EWK2_9LABR</name>
<feature type="region of interest" description="Disordered" evidence="3">
    <location>
        <begin position="76"/>
        <end position="95"/>
    </location>
</feature>
<feature type="domain" description="Gastrin/cholecystokinin peptide hormone" evidence="5">
    <location>
        <begin position="34"/>
        <end position="136"/>
    </location>
</feature>
<dbReference type="PANTHER" id="PTHR10786">
    <property type="entry name" value="CHOLECYSTOKININ"/>
    <property type="match status" value="1"/>
</dbReference>
<dbReference type="Pfam" id="PF00918">
    <property type="entry name" value="Gastrin"/>
    <property type="match status" value="1"/>
</dbReference>
<dbReference type="Proteomes" id="UP000261660">
    <property type="component" value="Unplaced"/>
</dbReference>
<keyword evidence="4" id="KW-1133">Transmembrane helix</keyword>
<keyword evidence="4" id="KW-0812">Transmembrane</keyword>
<evidence type="ECO:0000256" key="4">
    <source>
        <dbReference type="SAM" id="Phobius"/>
    </source>
</evidence>
<accession>A0A3Q3EWK2</accession>
<evidence type="ECO:0000313" key="6">
    <source>
        <dbReference type="Ensembl" id="ENSLBEP00000011763.1"/>
    </source>
</evidence>
<reference evidence="6" key="2">
    <citation type="submission" date="2025-09" db="UniProtKB">
        <authorList>
            <consortium name="Ensembl"/>
        </authorList>
    </citation>
    <scope>IDENTIFICATION</scope>
</reference>
<dbReference type="GO" id="GO:0007586">
    <property type="term" value="P:digestion"/>
    <property type="evidence" value="ECO:0007669"/>
    <property type="project" value="InterPro"/>
</dbReference>
<evidence type="ECO:0000313" key="7">
    <source>
        <dbReference type="Proteomes" id="UP000261660"/>
    </source>
</evidence>
<dbReference type="GO" id="GO:0005184">
    <property type="term" value="F:neuropeptide hormone activity"/>
    <property type="evidence" value="ECO:0007669"/>
    <property type="project" value="InterPro"/>
</dbReference>
<keyword evidence="7" id="KW-1185">Reference proteome</keyword>
<evidence type="ECO:0000256" key="1">
    <source>
        <dbReference type="ARBA" id="ARBA00022641"/>
    </source>
</evidence>
<dbReference type="Ensembl" id="ENSLBET00000012367.1">
    <property type="protein sequence ID" value="ENSLBEP00000011763.1"/>
    <property type="gene ID" value="ENSLBEG00000009061.1"/>
</dbReference>
<evidence type="ECO:0000256" key="3">
    <source>
        <dbReference type="SAM" id="MobiDB-lite"/>
    </source>
</evidence>
<dbReference type="PANTHER" id="PTHR10786:SF0">
    <property type="entry name" value="CHOLECYSTOKININ"/>
    <property type="match status" value="1"/>
</dbReference>
<dbReference type="GO" id="GO:0005615">
    <property type="term" value="C:extracellular space"/>
    <property type="evidence" value="ECO:0007669"/>
    <property type="project" value="TreeGrafter"/>
</dbReference>
<feature type="transmembrane region" description="Helical" evidence="4">
    <location>
        <begin position="32"/>
        <end position="54"/>
    </location>
</feature>
<protein>
    <recommendedName>
        <fullName evidence="5">Gastrin/cholecystokinin peptide hormone domain-containing protein</fullName>
    </recommendedName>
</protein>
<dbReference type="InterPro" id="IPR001651">
    <property type="entry name" value="Gastrin/CCK"/>
</dbReference>
<dbReference type="RefSeq" id="XP_065809338.1">
    <property type="nucleotide sequence ID" value="XM_065953266.1"/>
</dbReference>
<keyword evidence="1" id="KW-0765">Sulfation</keyword>
<organism evidence="6 7">
    <name type="scientific">Labrus bergylta</name>
    <name type="common">ballan wrasse</name>
    <dbReference type="NCBI Taxonomy" id="56723"/>
    <lineage>
        <taxon>Eukaryota</taxon>
        <taxon>Metazoa</taxon>
        <taxon>Chordata</taxon>
        <taxon>Craniata</taxon>
        <taxon>Vertebrata</taxon>
        <taxon>Euteleostomi</taxon>
        <taxon>Actinopterygii</taxon>
        <taxon>Neopterygii</taxon>
        <taxon>Teleostei</taxon>
        <taxon>Neoteleostei</taxon>
        <taxon>Acanthomorphata</taxon>
        <taxon>Eupercaria</taxon>
        <taxon>Labriformes</taxon>
        <taxon>Labridae</taxon>
        <taxon>Labrus</taxon>
    </lineage>
</organism>
<sequence length="136" mass="15251">MCAESSTLQQKQNWSLISLCTYFLIKDMTGKVVLVFALLVALVVSGAASSPGYAKDINALQQLLAKRGKVIDMAARQEPPSHAHSARTQRRAHLSEDEREIMTKQVMQAISEMMNSDCMLDRDYQGWVDFGRRDAE</sequence>
<dbReference type="GeneTree" id="ENSGT00400000024592"/>
<dbReference type="GeneID" id="136178710"/>
<proteinExistence type="predicted"/>
<keyword evidence="2" id="KW-0027">Amidation</keyword>
<dbReference type="InParanoid" id="A0A3Q3EWK2"/>
<reference evidence="6" key="1">
    <citation type="submission" date="2025-08" db="UniProtKB">
        <authorList>
            <consortium name="Ensembl"/>
        </authorList>
    </citation>
    <scope>IDENTIFICATION</scope>
</reference>